<evidence type="ECO:0000256" key="1">
    <source>
        <dbReference type="SAM" id="Phobius"/>
    </source>
</evidence>
<organism evidence="2">
    <name type="scientific">hydrothermal vent metagenome</name>
    <dbReference type="NCBI Taxonomy" id="652676"/>
    <lineage>
        <taxon>unclassified sequences</taxon>
        <taxon>metagenomes</taxon>
        <taxon>ecological metagenomes</taxon>
    </lineage>
</organism>
<name>A0A1W1D7C1_9ZZZZ</name>
<keyword evidence="1" id="KW-0472">Membrane</keyword>
<accession>A0A1W1D7C1</accession>
<reference evidence="2" key="1">
    <citation type="submission" date="2016-10" db="EMBL/GenBank/DDBJ databases">
        <authorList>
            <person name="de Groot N.N."/>
        </authorList>
    </citation>
    <scope>NUCLEOTIDE SEQUENCE</scope>
</reference>
<keyword evidence="1" id="KW-0812">Transmembrane</keyword>
<protein>
    <submittedName>
        <fullName evidence="2">Uncharacterized protein</fullName>
    </submittedName>
</protein>
<proteinExistence type="predicted"/>
<keyword evidence="1" id="KW-1133">Transmembrane helix</keyword>
<gene>
    <name evidence="2" type="ORF">MNB_SUP05-4-237</name>
</gene>
<sequence>MPMNELNTDGVFWISMMFVVASIALAVYLKFFFKLKK</sequence>
<feature type="transmembrane region" description="Helical" evidence="1">
    <location>
        <begin position="12"/>
        <end position="33"/>
    </location>
</feature>
<dbReference type="EMBL" id="FPHR01000004">
    <property type="protein sequence ID" value="SFV76509.1"/>
    <property type="molecule type" value="Genomic_DNA"/>
</dbReference>
<evidence type="ECO:0000313" key="2">
    <source>
        <dbReference type="EMBL" id="SFV76509.1"/>
    </source>
</evidence>
<dbReference type="AlphaFoldDB" id="A0A1W1D7C1"/>